<feature type="region of interest" description="Disordered" evidence="1">
    <location>
        <begin position="412"/>
        <end position="461"/>
    </location>
</feature>
<sequence>MEPSSSAAKRKRQAIIPPPLTLGSQEPSVSAMQLAAYQGLYSPNFEYSPETPSKRRAFGYIPGLASQSSSPSTTLTPLVDQYMKEDIADLSRKMSKALEELDTEDMETDGMDTEATLDDAGDNVDAAHFTAVAYQEMRPEERFAQNLASAYGVYTANSGFAPIFNPSESYRVQYENHNRYNPGIGLLQNVTGGLVGQAPVTLSDPQPFNRPVPTLVEYQSNVDEGVSNQLAHNQDLYTMGAESLRPQLAPNVASDATPSMSNASTDSQDEDKWQYEAGVAMTLMSEKDADPVWENRKILNGYPDPTNPAQNPPAGITGEDFCRYYPNHLDHHYLSHFIKKRYSGIMMAEWVDESVKGAWKQFNICKDPGNMLGKRLVTHRNHLGPDGMKLLDVTPSFLKDVPIDGEFKFQKETTGEKQGRDPATWLANRVKDREDREVKNKKAKLKREQAKAKNAQATNSN</sequence>
<dbReference type="EMBL" id="JAPDRK010000016">
    <property type="protein sequence ID" value="KAJ9605540.1"/>
    <property type="molecule type" value="Genomic_DNA"/>
</dbReference>
<name>A0AA39CEI8_9EURO</name>
<proteinExistence type="predicted"/>
<organism evidence="2 3">
    <name type="scientific">Cladophialophora chaetospira</name>
    <dbReference type="NCBI Taxonomy" id="386627"/>
    <lineage>
        <taxon>Eukaryota</taxon>
        <taxon>Fungi</taxon>
        <taxon>Dikarya</taxon>
        <taxon>Ascomycota</taxon>
        <taxon>Pezizomycotina</taxon>
        <taxon>Eurotiomycetes</taxon>
        <taxon>Chaetothyriomycetidae</taxon>
        <taxon>Chaetothyriales</taxon>
        <taxon>Herpotrichiellaceae</taxon>
        <taxon>Cladophialophora</taxon>
    </lineage>
</organism>
<keyword evidence="3" id="KW-1185">Reference proteome</keyword>
<dbReference type="AlphaFoldDB" id="A0AA39CEI8"/>
<reference evidence="2" key="1">
    <citation type="submission" date="2022-10" db="EMBL/GenBank/DDBJ databases">
        <title>Culturing micro-colonial fungi from biological soil crusts in the Mojave desert and describing Neophaeococcomyces mojavensis, and introducing the new genera and species Taxawa tesnikishii.</title>
        <authorList>
            <person name="Kurbessoian T."/>
            <person name="Stajich J.E."/>
        </authorList>
    </citation>
    <scope>NUCLEOTIDE SEQUENCE</scope>
    <source>
        <strain evidence="2">TK_41</strain>
    </source>
</reference>
<feature type="region of interest" description="Disordered" evidence="1">
    <location>
        <begin position="1"/>
        <end position="27"/>
    </location>
</feature>
<feature type="compositionally biased region" description="Basic and acidic residues" evidence="1">
    <location>
        <begin position="429"/>
        <end position="451"/>
    </location>
</feature>
<evidence type="ECO:0000313" key="3">
    <source>
        <dbReference type="Proteomes" id="UP001172673"/>
    </source>
</evidence>
<evidence type="ECO:0000313" key="2">
    <source>
        <dbReference type="EMBL" id="KAJ9605540.1"/>
    </source>
</evidence>
<comment type="caution">
    <text evidence="2">The sequence shown here is derived from an EMBL/GenBank/DDBJ whole genome shotgun (WGS) entry which is preliminary data.</text>
</comment>
<accession>A0AA39CEI8</accession>
<evidence type="ECO:0000256" key="1">
    <source>
        <dbReference type="SAM" id="MobiDB-lite"/>
    </source>
</evidence>
<gene>
    <name evidence="2" type="ORF">H2200_010197</name>
</gene>
<dbReference type="Proteomes" id="UP001172673">
    <property type="component" value="Unassembled WGS sequence"/>
</dbReference>
<protein>
    <submittedName>
        <fullName evidence="2">Uncharacterized protein</fullName>
    </submittedName>
</protein>